<organism evidence="2 3">
    <name type="scientific">Marinobacter xestospongiae</name>
    <dbReference type="NCBI Taxonomy" id="994319"/>
    <lineage>
        <taxon>Bacteria</taxon>
        <taxon>Pseudomonadati</taxon>
        <taxon>Pseudomonadota</taxon>
        <taxon>Gammaproteobacteria</taxon>
        <taxon>Pseudomonadales</taxon>
        <taxon>Marinobacteraceae</taxon>
        <taxon>Marinobacter</taxon>
    </lineage>
</organism>
<gene>
    <name evidence="2" type="ORF">RYS15_17565</name>
</gene>
<protein>
    <submittedName>
        <fullName evidence="2">Uncharacterized protein</fullName>
    </submittedName>
</protein>
<keyword evidence="3" id="KW-1185">Reference proteome</keyword>
<sequence length="60" mass="6956">MFSTVELRYIRQCLKQKIETEREELKGMDEDSDEYMEKANDLMALDSIVAKIDKGRGAGR</sequence>
<dbReference type="Proteomes" id="UP001269819">
    <property type="component" value="Unassembled WGS sequence"/>
</dbReference>
<comment type="caution">
    <text evidence="2">The sequence shown here is derived from an EMBL/GenBank/DDBJ whole genome shotgun (WGS) entry which is preliminary data.</text>
</comment>
<dbReference type="RefSeq" id="WP_227174068.1">
    <property type="nucleotide sequence ID" value="NZ_JAWIIJ010000015.1"/>
</dbReference>
<evidence type="ECO:0000313" key="2">
    <source>
        <dbReference type="EMBL" id="MDV2080495.1"/>
    </source>
</evidence>
<evidence type="ECO:0000313" key="3">
    <source>
        <dbReference type="Proteomes" id="UP001269819"/>
    </source>
</evidence>
<reference evidence="2 3" key="1">
    <citation type="submission" date="2023-10" db="EMBL/GenBank/DDBJ databases">
        <title>Characteristics and mechanism of a salt-tolerant marine origin heterotrophic nitrifying- aerobic denitrifying bacteria Marinobacter xestospongiae HN1.</title>
        <authorList>
            <person name="Qi R."/>
        </authorList>
    </citation>
    <scope>NUCLEOTIDE SEQUENCE [LARGE SCALE GENOMIC DNA]</scope>
    <source>
        <strain evidence="2 3">HN1</strain>
    </source>
</reference>
<name>A0ABU3W2C6_9GAMM</name>
<feature type="coiled-coil region" evidence="1">
    <location>
        <begin position="11"/>
        <end position="38"/>
    </location>
</feature>
<keyword evidence="1" id="KW-0175">Coiled coil</keyword>
<evidence type="ECO:0000256" key="1">
    <source>
        <dbReference type="SAM" id="Coils"/>
    </source>
</evidence>
<proteinExistence type="predicted"/>
<accession>A0ABU3W2C6</accession>
<dbReference type="EMBL" id="JAWIIJ010000015">
    <property type="protein sequence ID" value="MDV2080495.1"/>
    <property type="molecule type" value="Genomic_DNA"/>
</dbReference>